<dbReference type="EMBL" id="CAJHJG010000088">
    <property type="protein sequence ID" value="CAD6897140.1"/>
    <property type="molecule type" value="Genomic_DNA"/>
</dbReference>
<evidence type="ECO:0000313" key="5">
    <source>
        <dbReference type="Proteomes" id="UP000836402"/>
    </source>
</evidence>
<proteinExistence type="predicted"/>
<accession>A0A177UWP2</accession>
<dbReference type="AlphaFoldDB" id="A0A177UWP2"/>
<name>A0A177UWP2_9BASI</name>
<sequence>MRLATFSFLAAIFTAAVADNHLPRVNYYARFVADSAGWEGCYSTTKCSDGSVSSATYQCLHQHWAGLSRNKKCPYPDIGCLCYNGCVAEMWRAEINYDYGAECRDWCRAGTRNDKC</sequence>
<evidence type="ECO:0000313" key="2">
    <source>
        <dbReference type="EMBL" id="CAD6897140.1"/>
    </source>
</evidence>
<organism evidence="3 4">
    <name type="scientific">Tilletia caries</name>
    <name type="common">wheat bunt fungus</name>
    <dbReference type="NCBI Taxonomy" id="13290"/>
    <lineage>
        <taxon>Eukaryota</taxon>
        <taxon>Fungi</taxon>
        <taxon>Dikarya</taxon>
        <taxon>Basidiomycota</taxon>
        <taxon>Ustilaginomycotina</taxon>
        <taxon>Exobasidiomycetes</taxon>
        <taxon>Tilletiales</taxon>
        <taxon>Tilletiaceae</taxon>
        <taxon>Tilletia</taxon>
    </lineage>
</organism>
<evidence type="ECO:0000313" key="3">
    <source>
        <dbReference type="EMBL" id="KAE8242417.1"/>
    </source>
</evidence>
<protein>
    <submittedName>
        <fullName evidence="3">Uncharacterized protein</fullName>
    </submittedName>
</protein>
<dbReference type="Proteomes" id="UP000836402">
    <property type="component" value="Unassembled WGS sequence"/>
</dbReference>
<feature type="signal peptide" evidence="1">
    <location>
        <begin position="1"/>
        <end position="18"/>
    </location>
</feature>
<keyword evidence="1" id="KW-0732">Signal</keyword>
<dbReference type="EMBL" id="LWDD02002190">
    <property type="protein sequence ID" value="KAE8242417.1"/>
    <property type="molecule type" value="Genomic_DNA"/>
</dbReference>
<feature type="chain" id="PRO_5044550219" evidence="1">
    <location>
        <begin position="19"/>
        <end position="116"/>
    </location>
</feature>
<comment type="caution">
    <text evidence="3">The sequence shown here is derived from an EMBL/GenBank/DDBJ whole genome shotgun (WGS) entry which is preliminary data.</text>
</comment>
<evidence type="ECO:0000256" key="1">
    <source>
        <dbReference type="SAM" id="SignalP"/>
    </source>
</evidence>
<gene>
    <name evidence="3" type="ORF">A4X03_0g8041</name>
    <name evidence="2" type="ORF">JKIAZH3_G9155</name>
</gene>
<reference evidence="3" key="1">
    <citation type="submission" date="2016-04" db="EMBL/GenBank/DDBJ databases">
        <authorList>
            <person name="Nguyen H.D."/>
            <person name="Kesanakurti P."/>
            <person name="Cullis J."/>
            <person name="Levesque C.A."/>
            <person name="Hambleton S."/>
        </authorList>
    </citation>
    <scope>NUCLEOTIDE SEQUENCE</scope>
    <source>
        <strain evidence="3">DAOMC 238032</strain>
    </source>
</reference>
<reference evidence="2" key="3">
    <citation type="submission" date="2020-10" db="EMBL/GenBank/DDBJ databases">
        <authorList>
            <person name="Sedaghatjoo S."/>
        </authorList>
    </citation>
    <scope>NUCLEOTIDE SEQUENCE</scope>
    <source>
        <strain evidence="2">AZH3</strain>
    </source>
</reference>
<evidence type="ECO:0000313" key="4">
    <source>
        <dbReference type="Proteomes" id="UP000077671"/>
    </source>
</evidence>
<reference evidence="3" key="2">
    <citation type="journal article" date="2019" name="IMA Fungus">
        <title>Genome sequencing and comparison of five Tilletia species to identify candidate genes for the detection of regulated species infecting wheat.</title>
        <authorList>
            <person name="Nguyen H.D.T."/>
            <person name="Sultana T."/>
            <person name="Kesanakurti P."/>
            <person name="Hambleton S."/>
        </authorList>
    </citation>
    <scope>NUCLEOTIDE SEQUENCE</scope>
    <source>
        <strain evidence="3">DAOMC 238032</strain>
    </source>
</reference>
<dbReference type="Proteomes" id="UP000077671">
    <property type="component" value="Unassembled WGS sequence"/>
</dbReference>
<keyword evidence="5" id="KW-1185">Reference proteome</keyword>